<accession>A0ABY2EZD9</accession>
<dbReference type="RefSeq" id="WP_134113975.1">
    <property type="nucleotide sequence ID" value="NZ_JBLWZI010000005.1"/>
</dbReference>
<evidence type="ECO:0000313" key="2">
    <source>
        <dbReference type="EMBL" id="TDW59374.1"/>
    </source>
</evidence>
<sequence>MRWMLCSLLCLLFLQPVLAAASTTDAHAVQQLALPATASTDLPADSDNPEHSLLSALPALADNLVYPSGIETSLPARQQFIRHHFARGPPITFLA</sequence>
<evidence type="ECO:0000256" key="1">
    <source>
        <dbReference type="SAM" id="SignalP"/>
    </source>
</evidence>
<gene>
    <name evidence="2" type="ORF">LY04_01619</name>
</gene>
<feature type="chain" id="PRO_5047468384" evidence="1">
    <location>
        <begin position="20"/>
        <end position="95"/>
    </location>
</feature>
<feature type="signal peptide" evidence="1">
    <location>
        <begin position="1"/>
        <end position="19"/>
    </location>
</feature>
<evidence type="ECO:0000313" key="3">
    <source>
        <dbReference type="Proteomes" id="UP000295058"/>
    </source>
</evidence>
<protein>
    <submittedName>
        <fullName evidence="2">Uncharacterized protein</fullName>
    </submittedName>
</protein>
<comment type="caution">
    <text evidence="2">The sequence shown here is derived from an EMBL/GenBank/DDBJ whole genome shotgun (WGS) entry which is preliminary data.</text>
</comment>
<proteinExistence type="predicted"/>
<keyword evidence="3" id="KW-1185">Reference proteome</keyword>
<keyword evidence="1" id="KW-0732">Signal</keyword>
<organism evidence="2 3">
    <name type="scientific">Oceanimonas baumannii</name>
    <dbReference type="NCBI Taxonomy" id="129578"/>
    <lineage>
        <taxon>Bacteria</taxon>
        <taxon>Pseudomonadati</taxon>
        <taxon>Pseudomonadota</taxon>
        <taxon>Gammaproteobacteria</taxon>
        <taxon>Aeromonadales</taxon>
        <taxon>Aeromonadaceae</taxon>
        <taxon>Oceanimonas</taxon>
    </lineage>
</organism>
<name>A0ABY2EZD9_9GAMM</name>
<reference evidence="2 3" key="1">
    <citation type="submission" date="2019-03" db="EMBL/GenBank/DDBJ databases">
        <title>Genomic Encyclopedia of Archaeal and Bacterial Type Strains, Phase II (KMG-II): from individual species to whole genera.</title>
        <authorList>
            <person name="Goeker M."/>
        </authorList>
    </citation>
    <scope>NUCLEOTIDE SEQUENCE [LARGE SCALE GENOMIC DNA]</scope>
    <source>
        <strain evidence="2 3">DSM 15594</strain>
    </source>
</reference>
<dbReference type="Proteomes" id="UP000295058">
    <property type="component" value="Unassembled WGS sequence"/>
</dbReference>
<dbReference type="EMBL" id="SODO01000005">
    <property type="protein sequence ID" value="TDW59374.1"/>
    <property type="molecule type" value="Genomic_DNA"/>
</dbReference>